<comment type="similarity">
    <text evidence="2">Belongs to the autoinducer-2 exporter (AI-2E) (TC 2.A.86) family.</text>
</comment>
<evidence type="ECO:0000256" key="2">
    <source>
        <dbReference type="ARBA" id="ARBA00009773"/>
    </source>
</evidence>
<evidence type="ECO:0000256" key="6">
    <source>
        <dbReference type="SAM" id="Phobius"/>
    </source>
</evidence>
<feature type="transmembrane region" description="Helical" evidence="6">
    <location>
        <begin position="305"/>
        <end position="338"/>
    </location>
</feature>
<accession>A0A191UH49</accession>
<name>A0A191UH49_9BURK</name>
<dbReference type="Pfam" id="PF01594">
    <property type="entry name" value="AI-2E_transport"/>
    <property type="match status" value="1"/>
</dbReference>
<evidence type="ECO:0000256" key="3">
    <source>
        <dbReference type="ARBA" id="ARBA00022692"/>
    </source>
</evidence>
<organism evidence="7 8">
    <name type="scientific">Polynucleobacter wuianus</name>
    <dbReference type="NCBI Taxonomy" id="1743168"/>
    <lineage>
        <taxon>Bacteria</taxon>
        <taxon>Pseudomonadati</taxon>
        <taxon>Pseudomonadota</taxon>
        <taxon>Betaproteobacteria</taxon>
        <taxon>Burkholderiales</taxon>
        <taxon>Burkholderiaceae</taxon>
        <taxon>Polynucleobacter</taxon>
    </lineage>
</organism>
<evidence type="ECO:0000313" key="8">
    <source>
        <dbReference type="Proteomes" id="UP000078463"/>
    </source>
</evidence>
<comment type="subcellular location">
    <subcellularLocation>
        <location evidence="1">Membrane</location>
        <topology evidence="1">Multi-pass membrane protein</topology>
    </subcellularLocation>
</comment>
<dbReference type="PANTHER" id="PTHR21716">
    <property type="entry name" value="TRANSMEMBRANE PROTEIN"/>
    <property type="match status" value="1"/>
</dbReference>
<feature type="transmembrane region" description="Helical" evidence="6">
    <location>
        <begin position="204"/>
        <end position="226"/>
    </location>
</feature>
<dbReference type="AlphaFoldDB" id="A0A191UH49"/>
<feature type="transmembrane region" description="Helical" evidence="6">
    <location>
        <begin position="270"/>
        <end position="293"/>
    </location>
</feature>
<proteinExistence type="inferred from homology"/>
<feature type="transmembrane region" description="Helical" evidence="6">
    <location>
        <begin position="50"/>
        <end position="75"/>
    </location>
</feature>
<evidence type="ECO:0000256" key="5">
    <source>
        <dbReference type="ARBA" id="ARBA00023136"/>
    </source>
</evidence>
<dbReference type="EMBL" id="CP015922">
    <property type="protein sequence ID" value="ANJ00339.1"/>
    <property type="molecule type" value="Genomic_DNA"/>
</dbReference>
<gene>
    <name evidence="7" type="ORF">A8O14_09790</name>
</gene>
<keyword evidence="4 6" id="KW-1133">Transmembrane helix</keyword>
<evidence type="ECO:0000256" key="4">
    <source>
        <dbReference type="ARBA" id="ARBA00022989"/>
    </source>
</evidence>
<protein>
    <submittedName>
        <fullName evidence="7">AI-2E family transporter</fullName>
    </submittedName>
</protein>
<evidence type="ECO:0000256" key="1">
    <source>
        <dbReference type="ARBA" id="ARBA00004141"/>
    </source>
</evidence>
<reference evidence="8" key="1">
    <citation type="submission" date="2016-05" db="EMBL/GenBank/DDBJ databases">
        <title>Polynucleobacter sp. QLW-P1FAT50C-4 genome.</title>
        <authorList>
            <person name="Hahn M.W."/>
        </authorList>
    </citation>
    <scope>NUCLEOTIDE SEQUENCE [LARGE SCALE GENOMIC DNA]</scope>
    <source>
        <strain evidence="8">QLW-P1FAT50C-4</strain>
    </source>
</reference>
<evidence type="ECO:0000313" key="7">
    <source>
        <dbReference type="EMBL" id="ANJ00339.1"/>
    </source>
</evidence>
<sequence length="349" mass="38041">MLVKNATGSVESLNSRGLLVMAEIFTPFLAAFILAYILRPSFQWLEGRRLPAAVAAGLTVIFGLGVVIAILSLFIGLLKTEIPLVKAQLPEWIANTQAWLGPKLAELHFSVDWGTLKTTISQKISDHISDNADTLMGSTIETVLMSGSSVIAGFINSILIVFVMFYLLIDWDHFFGLIKKIVPVRAQETVHHLAMHTDGLLSQYLNGMIIVISIMSVFYSVGLSIIGIKGAIALGIFTALMIVIPYIGITLGFSLAIISALLQFGPQRELVGVLALYGLGQFLEGFVLTPRLVGERIGLHPVAVLFALLLFGKLFGFFGVLLALPISAVSLVLVQYLWSVYTQSSWYQK</sequence>
<dbReference type="STRING" id="1743168.A8O14_09790"/>
<feature type="transmembrane region" description="Helical" evidence="6">
    <location>
        <begin position="18"/>
        <end position="38"/>
    </location>
</feature>
<keyword evidence="5 6" id="KW-0472">Membrane</keyword>
<dbReference type="GO" id="GO:0055085">
    <property type="term" value="P:transmembrane transport"/>
    <property type="evidence" value="ECO:0007669"/>
    <property type="project" value="TreeGrafter"/>
</dbReference>
<dbReference type="KEGG" id="pwu:A8O14_09790"/>
<dbReference type="InterPro" id="IPR002549">
    <property type="entry name" value="AI-2E-like"/>
</dbReference>
<feature type="transmembrane region" description="Helical" evidence="6">
    <location>
        <begin position="232"/>
        <end position="258"/>
    </location>
</feature>
<keyword evidence="3 6" id="KW-0812">Transmembrane</keyword>
<dbReference type="PANTHER" id="PTHR21716:SF64">
    <property type="entry name" value="AI-2 TRANSPORT PROTEIN TQSA"/>
    <property type="match status" value="1"/>
</dbReference>
<dbReference type="GO" id="GO:0016020">
    <property type="term" value="C:membrane"/>
    <property type="evidence" value="ECO:0007669"/>
    <property type="project" value="UniProtKB-SubCell"/>
</dbReference>
<dbReference type="Proteomes" id="UP000078463">
    <property type="component" value="Chromosome"/>
</dbReference>
<feature type="transmembrane region" description="Helical" evidence="6">
    <location>
        <begin position="143"/>
        <end position="169"/>
    </location>
</feature>
<keyword evidence="8" id="KW-1185">Reference proteome</keyword>